<accession>A0A3D0WBN2</accession>
<dbReference type="AlphaFoldDB" id="A0A3D0WBN2"/>
<evidence type="ECO:0000313" key="2">
    <source>
        <dbReference type="Proteomes" id="UP000262699"/>
    </source>
</evidence>
<sequence length="62" mass="6602">MKKITLYAPSVRNDASYVDAGETIDIGAKPDQIDADRARKLVEVGHAVSETAAKADARESAD</sequence>
<reference evidence="1 2" key="1">
    <citation type="journal article" date="2018" name="Nat. Biotechnol.">
        <title>A standardized bacterial taxonomy based on genome phylogeny substantially revises the tree of life.</title>
        <authorList>
            <person name="Parks D.H."/>
            <person name="Chuvochina M."/>
            <person name="Waite D.W."/>
            <person name="Rinke C."/>
            <person name="Skarshewski A."/>
            <person name="Chaumeil P.A."/>
            <person name="Hugenholtz P."/>
        </authorList>
    </citation>
    <scope>NUCLEOTIDE SEQUENCE [LARGE SCALE GENOMIC DNA]</scope>
    <source>
        <strain evidence="1">UBA9015</strain>
    </source>
</reference>
<gene>
    <name evidence="1" type="ORF">DEP91_04355</name>
</gene>
<name>A0A3D0WBN2_9SPHN</name>
<comment type="caution">
    <text evidence="1">The sequence shown here is derived from an EMBL/GenBank/DDBJ whole genome shotgun (WGS) entry which is preliminary data.</text>
</comment>
<organism evidence="1 2">
    <name type="scientific">Sphingomonas bacterium</name>
    <dbReference type="NCBI Taxonomy" id="1895847"/>
    <lineage>
        <taxon>Bacteria</taxon>
        <taxon>Pseudomonadati</taxon>
        <taxon>Pseudomonadota</taxon>
        <taxon>Alphaproteobacteria</taxon>
        <taxon>Sphingomonadales</taxon>
        <taxon>Sphingomonadaceae</taxon>
        <taxon>Sphingomonas</taxon>
    </lineage>
</organism>
<evidence type="ECO:0000313" key="1">
    <source>
        <dbReference type="EMBL" id="HCB75394.1"/>
    </source>
</evidence>
<proteinExistence type="predicted"/>
<dbReference type="Proteomes" id="UP000262699">
    <property type="component" value="Unassembled WGS sequence"/>
</dbReference>
<protein>
    <submittedName>
        <fullName evidence="1">Uncharacterized protein</fullName>
    </submittedName>
</protein>
<dbReference type="EMBL" id="DOYJ01000125">
    <property type="protein sequence ID" value="HCB75394.1"/>
    <property type="molecule type" value="Genomic_DNA"/>
</dbReference>